<feature type="transmembrane region" description="Helical" evidence="1">
    <location>
        <begin position="198"/>
        <end position="219"/>
    </location>
</feature>
<dbReference type="Proteomes" id="UP000059113">
    <property type="component" value="Chromosome"/>
</dbReference>
<protein>
    <recommendedName>
        <fullName evidence="4">FtsW/RodA/SpoVE family cell cycle protein</fullName>
    </recommendedName>
</protein>
<feature type="transmembrane region" description="Helical" evidence="1">
    <location>
        <begin position="249"/>
        <end position="269"/>
    </location>
</feature>
<evidence type="ECO:0000313" key="2">
    <source>
        <dbReference type="EMBL" id="AKQ41872.1"/>
    </source>
</evidence>
<feature type="transmembrane region" description="Helical" evidence="1">
    <location>
        <begin position="62"/>
        <end position="81"/>
    </location>
</feature>
<dbReference type="KEGG" id="ery:CP97_07280"/>
<feature type="transmembrane region" description="Helical" evidence="1">
    <location>
        <begin position="93"/>
        <end position="113"/>
    </location>
</feature>
<dbReference type="STRING" id="1648404.CP97_07280"/>
<keyword evidence="3" id="KW-1185">Reference proteome</keyword>
<evidence type="ECO:0008006" key="4">
    <source>
        <dbReference type="Google" id="ProtNLM"/>
    </source>
</evidence>
<accession>A0A0H4VB76</accession>
<feature type="transmembrane region" description="Helical" evidence="1">
    <location>
        <begin position="158"/>
        <end position="177"/>
    </location>
</feature>
<keyword evidence="1" id="KW-0472">Membrane</keyword>
<evidence type="ECO:0000256" key="1">
    <source>
        <dbReference type="SAM" id="Phobius"/>
    </source>
</evidence>
<proteinExistence type="predicted"/>
<evidence type="ECO:0000313" key="3">
    <source>
        <dbReference type="Proteomes" id="UP000059113"/>
    </source>
</evidence>
<feature type="transmembrane region" description="Helical" evidence="1">
    <location>
        <begin position="7"/>
        <end position="25"/>
    </location>
</feature>
<sequence length="272" mass="28766">MPWRDRFPAALTLVIPVVFGAAWMAAGGAPVHFPLVNLGALVLSLLWIMTGRGPHTAFSRHLLAVVLLLVMVAPVVIGPQVTSISGDRVVRWFPLGNITLHAGMLTTPALIVLAARNSKLAAPIILAALLATLLQPDAATGFALTFAAVGLHHVTKDWKVGLVSILGFFASITMALHGEIAPQPFVERVLVEAAKQDLLLAAALAISLISAFLLILFAISVVREVRFALAGLLFGFLIMSLMSNYPTPFIGYGAAPILGFGLALGLHRIPAR</sequence>
<reference evidence="3" key="2">
    <citation type="submission" date="2015-04" db="EMBL/GenBank/DDBJ databases">
        <title>The complete genome sequence of Erythrobacter sp. s21-N3.</title>
        <authorList>
            <person name="Zhuang L."/>
            <person name="Liu Y."/>
            <person name="Shao Z."/>
        </authorList>
    </citation>
    <scope>NUCLEOTIDE SEQUENCE [LARGE SCALE GENOMIC DNA]</scope>
    <source>
        <strain evidence="3">s21-N3</strain>
    </source>
</reference>
<dbReference type="AlphaFoldDB" id="A0A0H4VB76"/>
<keyword evidence="1" id="KW-0812">Transmembrane</keyword>
<gene>
    <name evidence="2" type="ORF">CP97_07280</name>
</gene>
<dbReference type="EMBL" id="CP011310">
    <property type="protein sequence ID" value="AKQ41872.1"/>
    <property type="molecule type" value="Genomic_DNA"/>
</dbReference>
<name>A0A0H4VB76_9SPHN</name>
<keyword evidence="1" id="KW-1133">Transmembrane helix</keyword>
<dbReference type="PATRIC" id="fig|1648404.4.peg.1514"/>
<feature type="transmembrane region" description="Helical" evidence="1">
    <location>
        <begin position="225"/>
        <end position="242"/>
    </location>
</feature>
<organism evidence="2 3">
    <name type="scientific">Aurantiacibacter atlanticus</name>
    <dbReference type="NCBI Taxonomy" id="1648404"/>
    <lineage>
        <taxon>Bacteria</taxon>
        <taxon>Pseudomonadati</taxon>
        <taxon>Pseudomonadota</taxon>
        <taxon>Alphaproteobacteria</taxon>
        <taxon>Sphingomonadales</taxon>
        <taxon>Erythrobacteraceae</taxon>
        <taxon>Aurantiacibacter</taxon>
    </lineage>
</organism>
<feature type="transmembrane region" description="Helical" evidence="1">
    <location>
        <begin position="125"/>
        <end position="152"/>
    </location>
</feature>
<reference evidence="2 3" key="1">
    <citation type="journal article" date="2015" name="Int. J. Syst. Evol. Microbiol.">
        <title>Erythrobacter atlanticus sp. nov., a bacterium from ocean sediment able to degrade polycyclic aromatic hydrocarbons.</title>
        <authorList>
            <person name="Zhuang L."/>
            <person name="Liu Y."/>
            <person name="Wang L."/>
            <person name="Wang W."/>
            <person name="Shao Z."/>
        </authorList>
    </citation>
    <scope>NUCLEOTIDE SEQUENCE [LARGE SCALE GENOMIC DNA]</scope>
    <source>
        <strain evidence="3">s21-N3</strain>
    </source>
</reference>